<accession>A0ABY1C5E5</accession>
<evidence type="ECO:0000256" key="1">
    <source>
        <dbReference type="SAM" id="Phobius"/>
    </source>
</evidence>
<dbReference type="InterPro" id="IPR025582">
    <property type="entry name" value="YARHG_dom"/>
</dbReference>
<protein>
    <submittedName>
        <fullName evidence="3">YARHG domain-containing protein</fullName>
    </submittedName>
</protein>
<evidence type="ECO:0000313" key="3">
    <source>
        <dbReference type="EMBL" id="SET69608.1"/>
    </source>
</evidence>
<keyword evidence="1" id="KW-1133">Transmembrane helix</keyword>
<reference evidence="3 4" key="1">
    <citation type="submission" date="2016-10" db="EMBL/GenBank/DDBJ databases">
        <authorList>
            <person name="Varghese N."/>
            <person name="Submissions S."/>
        </authorList>
    </citation>
    <scope>NUCLEOTIDE SEQUENCE [LARGE SCALE GENOMIC DNA]</scope>
    <source>
        <strain evidence="3 4">ATCC 19403</strain>
    </source>
</reference>
<feature type="transmembrane region" description="Helical" evidence="1">
    <location>
        <begin position="14"/>
        <end position="32"/>
    </location>
</feature>
<dbReference type="Pfam" id="PF13308">
    <property type="entry name" value="YARHG"/>
    <property type="match status" value="1"/>
</dbReference>
<keyword evidence="4" id="KW-1185">Reference proteome</keyword>
<evidence type="ECO:0000259" key="2">
    <source>
        <dbReference type="SMART" id="SM01324"/>
    </source>
</evidence>
<keyword evidence="1" id="KW-0472">Membrane</keyword>
<feature type="transmembrane region" description="Helical" evidence="1">
    <location>
        <begin position="143"/>
        <end position="162"/>
    </location>
</feature>
<feature type="domain" description="YARHG" evidence="2">
    <location>
        <begin position="667"/>
        <end position="752"/>
    </location>
</feature>
<dbReference type="PROSITE" id="PS51257">
    <property type="entry name" value="PROKAR_LIPOPROTEIN"/>
    <property type="match status" value="1"/>
</dbReference>
<proteinExistence type="predicted"/>
<feature type="transmembrane region" description="Helical" evidence="1">
    <location>
        <begin position="237"/>
        <end position="259"/>
    </location>
</feature>
<dbReference type="SMART" id="SM01324">
    <property type="entry name" value="YARHG"/>
    <property type="match status" value="1"/>
</dbReference>
<dbReference type="RefSeq" id="WP_157724395.1">
    <property type="nucleotide sequence ID" value="NZ_LT630003.1"/>
</dbReference>
<dbReference type="Gene3D" id="1.20.58.1690">
    <property type="match status" value="1"/>
</dbReference>
<sequence length="755" mass="87232">MNKKGGVKLSKMRYLYYGLCILIGCFVLWIALMEGKRLHYLDIEIMPAKQSFVINVGANSEDVDIFAAEKDVHVTVSYTGKLQEHQTRQTIEGNIREKTSDSTPIHLLLFGFDNTDNWQWELLSSVGLSSIHYSQGEMANIRVYLYVFAVAIFGVLGIFLLFKNNGKKRNYTKERLLEFTDDAENQAAFEAGKRWFLIHDRRRYWNRCLILLFAFGSGFYIFQEYFYKWVFLNSLDYIGIVFIVTLVILSLGGALEAYWAKKHMEVLTKENRPLTAAAAFLMEAAYGPYRLQSYYKKQVHNAAAGLARAGKYEQALKLADFGWKGVQEKKLMQLAHSNLCYVCFIGLGRQEDAETEYSHQKQLVKNHPQLKRIGEAMLLLSEIRKAYTDQKFGQVEAYVNVYCDRYPDAYHCIPLMPIQMNVYEQAGEMEKAKNICGNLLSYSPENIAVREAMGYGACTYVESTGFLKDKTGLVCRIVLTGVLGIYTVLFGILMLMGSHHWGTSKTRVYEETKAEELIQQTNATEKAEEEPMETEMSETEQEQTVQASNSQAPGFKLDLPKEWNRLAVRNEFKGGCSYHQKKSYDLMGDGVLFYIQTYSDCSYVNLPDYDIWGYDGPYVYVMSLPTDVTFYMEDSSIMEEYNKMHREISQIQDTFRIQSDTAKYDGSEFVFPNSSDSLLQEPDLWNLSASQLRIARNEIYARHGRRFADEELQRYFNQCSWYEGMIDPKDFEEDVLNETERFNIRLIQEQQKSME</sequence>
<gene>
    <name evidence="3" type="ORF">SAMN02745906_1184</name>
</gene>
<dbReference type="Proteomes" id="UP000198970">
    <property type="component" value="Chromosome I"/>
</dbReference>
<dbReference type="EMBL" id="LT630003">
    <property type="protein sequence ID" value="SET69608.1"/>
    <property type="molecule type" value="Genomic_DNA"/>
</dbReference>
<feature type="transmembrane region" description="Helical" evidence="1">
    <location>
        <begin position="473"/>
        <end position="496"/>
    </location>
</feature>
<organism evidence="3 4">
    <name type="scientific">Lacrimispora sphenoides JCM 1415</name>
    <dbReference type="NCBI Taxonomy" id="1297793"/>
    <lineage>
        <taxon>Bacteria</taxon>
        <taxon>Bacillati</taxon>
        <taxon>Bacillota</taxon>
        <taxon>Clostridia</taxon>
        <taxon>Lachnospirales</taxon>
        <taxon>Lachnospiraceae</taxon>
        <taxon>Lacrimispora</taxon>
    </lineage>
</organism>
<dbReference type="InterPro" id="IPR038434">
    <property type="entry name" value="YARHG_sf"/>
</dbReference>
<keyword evidence="1" id="KW-0812">Transmembrane</keyword>
<name>A0ABY1C5E5_9FIRM</name>
<evidence type="ECO:0000313" key="4">
    <source>
        <dbReference type="Proteomes" id="UP000198970"/>
    </source>
</evidence>
<feature type="transmembrane region" description="Helical" evidence="1">
    <location>
        <begin position="204"/>
        <end position="222"/>
    </location>
</feature>